<evidence type="ECO:0000259" key="1">
    <source>
        <dbReference type="PROSITE" id="PS50181"/>
    </source>
</evidence>
<name>A0A8H6RZD8_MYCCL</name>
<dbReference type="InterPro" id="IPR001810">
    <property type="entry name" value="F-box_dom"/>
</dbReference>
<reference evidence="2" key="1">
    <citation type="submission" date="2020-05" db="EMBL/GenBank/DDBJ databases">
        <title>Mycena genomes resolve the evolution of fungal bioluminescence.</title>
        <authorList>
            <person name="Tsai I.J."/>
        </authorList>
    </citation>
    <scope>NUCLEOTIDE SEQUENCE</scope>
    <source>
        <strain evidence="2">110903Hualien_Pintung</strain>
    </source>
</reference>
<gene>
    <name evidence="2" type="ORF">HMN09_01317100</name>
</gene>
<dbReference type="SUPFAM" id="SSF81383">
    <property type="entry name" value="F-box domain"/>
    <property type="match status" value="1"/>
</dbReference>
<feature type="domain" description="F-box" evidence="1">
    <location>
        <begin position="2"/>
        <end position="48"/>
    </location>
</feature>
<sequence length="481" mass="53200">MALNLLDMPPEILLHLAAFLQVEELLSLLRTCSALHALGNDRSVWISVLDAIRLSFPLPCPPHTDLTRPRYTLERLRALALHKLRLDARWTHPIITPKPDKPPLVSTFDEVLDIIFSVQGTDILLLNFPEREEVVCWDKQAGTSFRFPPIRTGGRVIDVAAPCDADGVSTVAFLTRPNPNSVPFTRCAHVVKVFHDDQKATGLEHQKIPIDAAGAHFESIFVSEDIVGWAVADDIDDHLTLTVASRVAGARLSEETSRAVAFHRQLDEDDMTLCFVYQGHVYNLLENGITAQIQHFSRNTVLSGEFEETGIWRCDVPSWTTTTETEELHGPFCFMLPSTPFYGVGAVFVRWLGVGVEDSIVTIGFLPCSLTGLADDGNNSPLSFPSPCVTASTTGRPARAMPLVWMDHGGFNVTIMVEEPDGFKLMLVRYHPWAADPTSVHTLELPTSVDAKLITTVCVDETAGTVHLVDENHVLTTLYYT</sequence>
<evidence type="ECO:0000313" key="2">
    <source>
        <dbReference type="EMBL" id="KAF7290119.1"/>
    </source>
</evidence>
<dbReference type="Gene3D" id="1.20.1280.50">
    <property type="match status" value="1"/>
</dbReference>
<dbReference type="InterPro" id="IPR036047">
    <property type="entry name" value="F-box-like_dom_sf"/>
</dbReference>
<evidence type="ECO:0000313" key="3">
    <source>
        <dbReference type="Proteomes" id="UP000613580"/>
    </source>
</evidence>
<dbReference type="EMBL" id="JACAZE010000027">
    <property type="protein sequence ID" value="KAF7290119.1"/>
    <property type="molecule type" value="Genomic_DNA"/>
</dbReference>
<accession>A0A8H6RZD8</accession>
<comment type="caution">
    <text evidence="2">The sequence shown here is derived from an EMBL/GenBank/DDBJ whole genome shotgun (WGS) entry which is preliminary data.</text>
</comment>
<dbReference type="PROSITE" id="PS50181">
    <property type="entry name" value="FBOX"/>
    <property type="match status" value="1"/>
</dbReference>
<keyword evidence="3" id="KW-1185">Reference proteome</keyword>
<dbReference type="AlphaFoldDB" id="A0A8H6RZD8"/>
<organism evidence="2 3">
    <name type="scientific">Mycena chlorophos</name>
    <name type="common">Agaric fungus</name>
    <name type="synonym">Agaricus chlorophos</name>
    <dbReference type="NCBI Taxonomy" id="658473"/>
    <lineage>
        <taxon>Eukaryota</taxon>
        <taxon>Fungi</taxon>
        <taxon>Dikarya</taxon>
        <taxon>Basidiomycota</taxon>
        <taxon>Agaricomycotina</taxon>
        <taxon>Agaricomycetes</taxon>
        <taxon>Agaricomycetidae</taxon>
        <taxon>Agaricales</taxon>
        <taxon>Marasmiineae</taxon>
        <taxon>Mycenaceae</taxon>
        <taxon>Mycena</taxon>
    </lineage>
</organism>
<dbReference type="Proteomes" id="UP000613580">
    <property type="component" value="Unassembled WGS sequence"/>
</dbReference>
<proteinExistence type="predicted"/>
<protein>
    <submittedName>
        <fullName evidence="2">F-box domain-containing protein</fullName>
    </submittedName>
</protein>
<dbReference type="OrthoDB" id="2886361at2759"/>
<dbReference type="Pfam" id="PF12937">
    <property type="entry name" value="F-box-like"/>
    <property type="match status" value="1"/>
</dbReference>